<dbReference type="SMART" id="SM00342">
    <property type="entry name" value="HTH_ARAC"/>
    <property type="match status" value="1"/>
</dbReference>
<sequence length="410" mass="46914">MELYQRLELFQGMISCKYSVFCWEYDAQWEVVGSSCPEQRFYDVLLTKNDYMPMIQESLERGCKALLAGADAGILWGIVPERQNGHFYVMGPVMSVECSRRELNDLVQEIYYTTFRTTDREWALVYPRMVSEHLHTLPTIPIIEFCKDLAMLYYCVTLQEIHTSDITYQIMQGTIRSEEGRPKDRHRTWMAEQSLLGMVRNGDMNYKSALDQAAVVSRGVPIQGGDHLRQAKISGQTFVSLCTRAAIEGGLTPELAYTVGDSYIRQIEDSRHLSEIPHITHTMYEEFIRRVHNQKHSPVKSRKIRDIMDYIENHAGEKLTVAELAAHAGYSESSLSHKFKQETGMSINAYIKTVRIEKARLLLETTKDSVQDIAVRVGFYGRSHLARAFQELVGMGPLEYRAKNGAGKNE</sequence>
<reference evidence="5" key="1">
    <citation type="journal article" date="2021" name="PeerJ">
        <title>Extensive microbial diversity within the chicken gut microbiome revealed by metagenomics and culture.</title>
        <authorList>
            <person name="Gilroy R."/>
            <person name="Ravi A."/>
            <person name="Getino M."/>
            <person name="Pursley I."/>
            <person name="Horton D.L."/>
            <person name="Alikhan N.F."/>
            <person name="Baker D."/>
            <person name="Gharbi K."/>
            <person name="Hall N."/>
            <person name="Watson M."/>
            <person name="Adriaenssens E.M."/>
            <person name="Foster-Nyarko E."/>
            <person name="Jarju S."/>
            <person name="Secka A."/>
            <person name="Antonio M."/>
            <person name="Oren A."/>
            <person name="Chaudhuri R.R."/>
            <person name="La Ragione R."/>
            <person name="Hildebrand F."/>
            <person name="Pallen M.J."/>
        </authorList>
    </citation>
    <scope>NUCLEOTIDE SEQUENCE</scope>
    <source>
        <strain evidence="5">USAMLcec2-132</strain>
    </source>
</reference>
<dbReference type="PANTHER" id="PTHR43280:SF28">
    <property type="entry name" value="HTH-TYPE TRANSCRIPTIONAL ACTIVATOR RHAS"/>
    <property type="match status" value="1"/>
</dbReference>
<dbReference type="AlphaFoldDB" id="A0A9D2NIG6"/>
<dbReference type="PANTHER" id="PTHR43280">
    <property type="entry name" value="ARAC-FAMILY TRANSCRIPTIONAL REGULATOR"/>
    <property type="match status" value="1"/>
</dbReference>
<feature type="domain" description="HTH araC/xylS-type" evidence="4">
    <location>
        <begin position="305"/>
        <end position="403"/>
    </location>
</feature>
<gene>
    <name evidence="5" type="ORF">H9761_14270</name>
</gene>
<dbReference type="SUPFAM" id="SSF46689">
    <property type="entry name" value="Homeodomain-like"/>
    <property type="match status" value="2"/>
</dbReference>
<dbReference type="Pfam" id="PF12833">
    <property type="entry name" value="HTH_18"/>
    <property type="match status" value="1"/>
</dbReference>
<protein>
    <submittedName>
        <fullName evidence="5">AraC family transcriptional regulator</fullName>
    </submittedName>
</protein>
<comment type="caution">
    <text evidence="5">The sequence shown here is derived from an EMBL/GenBank/DDBJ whole genome shotgun (WGS) entry which is preliminary data.</text>
</comment>
<dbReference type="InterPro" id="IPR018060">
    <property type="entry name" value="HTH_AraC"/>
</dbReference>
<evidence type="ECO:0000256" key="2">
    <source>
        <dbReference type="ARBA" id="ARBA00023125"/>
    </source>
</evidence>
<evidence type="ECO:0000313" key="5">
    <source>
        <dbReference type="EMBL" id="HJC24846.1"/>
    </source>
</evidence>
<dbReference type="GO" id="GO:0043565">
    <property type="term" value="F:sequence-specific DNA binding"/>
    <property type="evidence" value="ECO:0007669"/>
    <property type="project" value="InterPro"/>
</dbReference>
<evidence type="ECO:0000259" key="4">
    <source>
        <dbReference type="PROSITE" id="PS01124"/>
    </source>
</evidence>
<proteinExistence type="predicted"/>
<evidence type="ECO:0000256" key="3">
    <source>
        <dbReference type="ARBA" id="ARBA00023163"/>
    </source>
</evidence>
<keyword evidence="3" id="KW-0804">Transcription</keyword>
<dbReference type="Gene3D" id="1.10.10.60">
    <property type="entry name" value="Homeodomain-like"/>
    <property type="match status" value="2"/>
</dbReference>
<reference evidence="5" key="2">
    <citation type="submission" date="2021-04" db="EMBL/GenBank/DDBJ databases">
        <authorList>
            <person name="Gilroy R."/>
        </authorList>
    </citation>
    <scope>NUCLEOTIDE SEQUENCE</scope>
    <source>
        <strain evidence="5">USAMLcec2-132</strain>
    </source>
</reference>
<name>A0A9D2NIG6_9FIRM</name>
<evidence type="ECO:0000313" key="6">
    <source>
        <dbReference type="Proteomes" id="UP000823891"/>
    </source>
</evidence>
<dbReference type="EMBL" id="DWWS01000050">
    <property type="protein sequence ID" value="HJC24846.1"/>
    <property type="molecule type" value="Genomic_DNA"/>
</dbReference>
<keyword evidence="1" id="KW-0805">Transcription regulation</keyword>
<organism evidence="5 6">
    <name type="scientific">Candidatus Eisenbergiella merdavium</name>
    <dbReference type="NCBI Taxonomy" id="2838551"/>
    <lineage>
        <taxon>Bacteria</taxon>
        <taxon>Bacillati</taxon>
        <taxon>Bacillota</taxon>
        <taxon>Clostridia</taxon>
        <taxon>Lachnospirales</taxon>
        <taxon>Lachnospiraceae</taxon>
        <taxon>Eisenbergiella</taxon>
    </lineage>
</organism>
<dbReference type="Proteomes" id="UP000823891">
    <property type="component" value="Unassembled WGS sequence"/>
</dbReference>
<keyword evidence="2" id="KW-0238">DNA-binding</keyword>
<dbReference type="PROSITE" id="PS01124">
    <property type="entry name" value="HTH_ARAC_FAMILY_2"/>
    <property type="match status" value="1"/>
</dbReference>
<evidence type="ECO:0000256" key="1">
    <source>
        <dbReference type="ARBA" id="ARBA00023015"/>
    </source>
</evidence>
<accession>A0A9D2NIG6</accession>
<dbReference type="GO" id="GO:0003700">
    <property type="term" value="F:DNA-binding transcription factor activity"/>
    <property type="evidence" value="ECO:0007669"/>
    <property type="project" value="InterPro"/>
</dbReference>
<dbReference type="InterPro" id="IPR009057">
    <property type="entry name" value="Homeodomain-like_sf"/>
</dbReference>